<dbReference type="HAMAP" id="MF_00135">
    <property type="entry name" value="PRAI"/>
    <property type="match status" value="1"/>
</dbReference>
<comment type="caution">
    <text evidence="11">The sequence shown here is derived from an EMBL/GenBank/DDBJ whole genome shotgun (WGS) entry which is preliminary data.</text>
</comment>
<keyword evidence="12" id="KW-1185">Reference proteome</keyword>
<dbReference type="InterPro" id="IPR013785">
    <property type="entry name" value="Aldolase_TIM"/>
</dbReference>
<reference evidence="11 12" key="1">
    <citation type="submission" date="2023-07" db="EMBL/GenBank/DDBJ databases">
        <title>Sorghum-associated microbial communities from plants grown in Nebraska, USA.</title>
        <authorList>
            <person name="Schachtman D."/>
        </authorList>
    </citation>
    <scope>NUCLEOTIDE SEQUENCE [LARGE SCALE GENOMIC DNA]</scope>
    <source>
        <strain evidence="11 12">DS2154</strain>
    </source>
</reference>
<proteinExistence type="inferred from homology"/>
<evidence type="ECO:0000259" key="10">
    <source>
        <dbReference type="Pfam" id="PF00697"/>
    </source>
</evidence>
<protein>
    <recommendedName>
        <fullName evidence="4 9">N-(5'-phosphoribosyl)anthranilate isomerase</fullName>
        <shortName evidence="9">PRAI</shortName>
        <ecNumber evidence="3 9">5.3.1.24</ecNumber>
    </recommendedName>
</protein>
<dbReference type="PANTHER" id="PTHR42894:SF1">
    <property type="entry name" value="N-(5'-PHOSPHORIBOSYL)ANTHRANILATE ISOMERASE"/>
    <property type="match status" value="1"/>
</dbReference>
<dbReference type="CDD" id="cd00405">
    <property type="entry name" value="PRAI"/>
    <property type="match status" value="1"/>
</dbReference>
<dbReference type="EMBL" id="JAVDRL010000016">
    <property type="protein sequence ID" value="MDR6533959.1"/>
    <property type="molecule type" value="Genomic_DNA"/>
</dbReference>
<evidence type="ECO:0000313" key="12">
    <source>
        <dbReference type="Proteomes" id="UP001262754"/>
    </source>
</evidence>
<keyword evidence="8 9" id="KW-0413">Isomerase</keyword>
<keyword evidence="5 9" id="KW-0028">Amino-acid biosynthesis</keyword>
<keyword evidence="7 9" id="KW-0057">Aromatic amino acid biosynthesis</keyword>
<comment type="pathway">
    <text evidence="2 9">Amino-acid biosynthesis; L-tryptophan biosynthesis; L-tryptophan from chorismate: step 3/5.</text>
</comment>
<evidence type="ECO:0000313" key="11">
    <source>
        <dbReference type="EMBL" id="MDR6533959.1"/>
    </source>
</evidence>
<dbReference type="InterPro" id="IPR011060">
    <property type="entry name" value="RibuloseP-bd_barrel"/>
</dbReference>
<dbReference type="SUPFAM" id="SSF51366">
    <property type="entry name" value="Ribulose-phoshate binding barrel"/>
    <property type="match status" value="1"/>
</dbReference>
<dbReference type="Pfam" id="PF00697">
    <property type="entry name" value="PRAI"/>
    <property type="match status" value="1"/>
</dbReference>
<evidence type="ECO:0000256" key="1">
    <source>
        <dbReference type="ARBA" id="ARBA00001164"/>
    </source>
</evidence>
<dbReference type="GO" id="GO:0004640">
    <property type="term" value="F:phosphoribosylanthranilate isomerase activity"/>
    <property type="evidence" value="ECO:0007669"/>
    <property type="project" value="UniProtKB-EC"/>
</dbReference>
<evidence type="ECO:0000256" key="4">
    <source>
        <dbReference type="ARBA" id="ARBA00022272"/>
    </source>
</evidence>
<evidence type="ECO:0000256" key="3">
    <source>
        <dbReference type="ARBA" id="ARBA00012572"/>
    </source>
</evidence>
<dbReference type="EC" id="5.3.1.24" evidence="3 9"/>
<evidence type="ECO:0000256" key="5">
    <source>
        <dbReference type="ARBA" id="ARBA00022605"/>
    </source>
</evidence>
<comment type="similarity">
    <text evidence="9">Belongs to the TrpF family.</text>
</comment>
<name>A0ABU1N696_9CAUL</name>
<organism evidence="11 12">
    <name type="scientific">Caulobacter rhizosphaerae</name>
    <dbReference type="NCBI Taxonomy" id="2010972"/>
    <lineage>
        <taxon>Bacteria</taxon>
        <taxon>Pseudomonadati</taxon>
        <taxon>Pseudomonadota</taxon>
        <taxon>Alphaproteobacteria</taxon>
        <taxon>Caulobacterales</taxon>
        <taxon>Caulobacteraceae</taxon>
        <taxon>Caulobacter</taxon>
    </lineage>
</organism>
<keyword evidence="6 9" id="KW-0822">Tryptophan biosynthesis</keyword>
<evidence type="ECO:0000256" key="6">
    <source>
        <dbReference type="ARBA" id="ARBA00022822"/>
    </source>
</evidence>
<dbReference type="Proteomes" id="UP001262754">
    <property type="component" value="Unassembled WGS sequence"/>
</dbReference>
<dbReference type="InterPro" id="IPR001240">
    <property type="entry name" value="PRAI_dom"/>
</dbReference>
<gene>
    <name evidence="9" type="primary">trpF</name>
    <name evidence="11" type="ORF">J2800_004729</name>
</gene>
<evidence type="ECO:0000256" key="9">
    <source>
        <dbReference type="HAMAP-Rule" id="MF_00135"/>
    </source>
</evidence>
<dbReference type="RefSeq" id="WP_310035052.1">
    <property type="nucleotide sequence ID" value="NZ_JAVDRL010000016.1"/>
</dbReference>
<dbReference type="Gene3D" id="3.20.20.70">
    <property type="entry name" value="Aldolase class I"/>
    <property type="match status" value="1"/>
</dbReference>
<accession>A0ABU1N696</accession>
<evidence type="ECO:0000256" key="7">
    <source>
        <dbReference type="ARBA" id="ARBA00023141"/>
    </source>
</evidence>
<evidence type="ECO:0000256" key="2">
    <source>
        <dbReference type="ARBA" id="ARBA00004664"/>
    </source>
</evidence>
<dbReference type="NCBIfam" id="NF002295">
    <property type="entry name" value="PRK01222.1-1"/>
    <property type="match status" value="1"/>
</dbReference>
<dbReference type="InterPro" id="IPR044643">
    <property type="entry name" value="TrpF_fam"/>
</dbReference>
<sequence>MTTQAKICGLSTAESVAAAVAGGAAYVGFVFFAKSPRNLEPEAAARLAAPLRQGPVRTVAVTVDPDDALVDRLMATLKPDLIQVHGKETPSRVREISARSGAGVIKAFSISSAADVDQARAFDGVAEHLMFDARPVEGSALPGGTGARFDWSLLEGRRFSRPHFLAGGLDPWNVAEAVRASGAPLVDVSSGVERGPGLKDPALITAFLDAVKRA</sequence>
<comment type="catalytic activity">
    <reaction evidence="1 9">
        <text>N-(5-phospho-beta-D-ribosyl)anthranilate = 1-(2-carboxyphenylamino)-1-deoxy-D-ribulose 5-phosphate</text>
        <dbReference type="Rhea" id="RHEA:21540"/>
        <dbReference type="ChEBI" id="CHEBI:18277"/>
        <dbReference type="ChEBI" id="CHEBI:58613"/>
        <dbReference type="EC" id="5.3.1.24"/>
    </reaction>
</comment>
<evidence type="ECO:0000256" key="8">
    <source>
        <dbReference type="ARBA" id="ARBA00023235"/>
    </source>
</evidence>
<dbReference type="PANTHER" id="PTHR42894">
    <property type="entry name" value="N-(5'-PHOSPHORIBOSYL)ANTHRANILATE ISOMERASE"/>
    <property type="match status" value="1"/>
</dbReference>
<feature type="domain" description="N-(5'phosphoribosyl) anthranilate isomerase (PRAI)" evidence="10">
    <location>
        <begin position="5"/>
        <end position="209"/>
    </location>
</feature>